<reference evidence="3 4" key="1">
    <citation type="journal article" date="2004" name="Science">
        <title>The genome of the diatom Thalassiosira pseudonana: ecology, evolution, and metabolism.</title>
        <authorList>
            <person name="Armbrust E.V."/>
            <person name="Berges J.A."/>
            <person name="Bowler C."/>
            <person name="Green B.R."/>
            <person name="Martinez D."/>
            <person name="Putnam N.H."/>
            <person name="Zhou S."/>
            <person name="Allen A.E."/>
            <person name="Apt K.E."/>
            <person name="Bechner M."/>
            <person name="Brzezinski M.A."/>
            <person name="Chaal B.K."/>
            <person name="Chiovitti A."/>
            <person name="Davis A.K."/>
            <person name="Demarest M.S."/>
            <person name="Detter J.C."/>
            <person name="Glavina T."/>
            <person name="Goodstein D."/>
            <person name="Hadi M.Z."/>
            <person name="Hellsten U."/>
            <person name="Hildebrand M."/>
            <person name="Jenkins B.D."/>
            <person name="Jurka J."/>
            <person name="Kapitonov V.V."/>
            <person name="Kroger N."/>
            <person name="Lau W.W."/>
            <person name="Lane T.W."/>
            <person name="Larimer F.W."/>
            <person name="Lippmeier J.C."/>
            <person name="Lucas S."/>
            <person name="Medina M."/>
            <person name="Montsant A."/>
            <person name="Obornik M."/>
            <person name="Parker M.S."/>
            <person name="Palenik B."/>
            <person name="Pazour G.J."/>
            <person name="Richardson P.M."/>
            <person name="Rynearson T.A."/>
            <person name="Saito M.A."/>
            <person name="Schwartz D.C."/>
            <person name="Thamatrakoln K."/>
            <person name="Valentin K."/>
            <person name="Vardi A."/>
            <person name="Wilkerson F.P."/>
            <person name="Rokhsar D.S."/>
        </authorList>
    </citation>
    <scope>NUCLEOTIDE SEQUENCE [LARGE SCALE GENOMIC DNA]</scope>
    <source>
        <strain evidence="3 4">CCMP1335</strain>
    </source>
</reference>
<evidence type="ECO:0000256" key="1">
    <source>
        <dbReference type="SAM" id="MobiDB-lite"/>
    </source>
</evidence>
<keyword evidence="2" id="KW-1133">Transmembrane helix</keyword>
<dbReference type="EMBL" id="CM000646">
    <property type="protein sequence ID" value="EED90011.1"/>
    <property type="molecule type" value="Genomic_DNA"/>
</dbReference>
<dbReference type="InParanoid" id="B8C9A5"/>
<feature type="compositionally biased region" description="Polar residues" evidence="1">
    <location>
        <begin position="354"/>
        <end position="364"/>
    </location>
</feature>
<evidence type="ECO:0000313" key="3">
    <source>
        <dbReference type="EMBL" id="EED90011.1"/>
    </source>
</evidence>
<evidence type="ECO:0000313" key="4">
    <source>
        <dbReference type="Proteomes" id="UP000001449"/>
    </source>
</evidence>
<dbReference type="AlphaFoldDB" id="B8C9A5"/>
<gene>
    <name evidence="3" type="ORF">THAPSDRAFT_24153</name>
</gene>
<dbReference type="GeneID" id="7445868"/>
<reference evidence="3 4" key="2">
    <citation type="journal article" date="2008" name="Nature">
        <title>The Phaeodactylum genome reveals the evolutionary history of diatom genomes.</title>
        <authorList>
            <person name="Bowler C."/>
            <person name="Allen A.E."/>
            <person name="Badger J.H."/>
            <person name="Grimwood J."/>
            <person name="Jabbari K."/>
            <person name="Kuo A."/>
            <person name="Maheswari U."/>
            <person name="Martens C."/>
            <person name="Maumus F."/>
            <person name="Otillar R.P."/>
            <person name="Rayko E."/>
            <person name="Salamov A."/>
            <person name="Vandepoele K."/>
            <person name="Beszteri B."/>
            <person name="Gruber A."/>
            <person name="Heijde M."/>
            <person name="Katinka M."/>
            <person name="Mock T."/>
            <person name="Valentin K."/>
            <person name="Verret F."/>
            <person name="Berges J.A."/>
            <person name="Brownlee C."/>
            <person name="Cadoret J.P."/>
            <person name="Chiovitti A."/>
            <person name="Choi C.J."/>
            <person name="Coesel S."/>
            <person name="De Martino A."/>
            <person name="Detter J.C."/>
            <person name="Durkin C."/>
            <person name="Falciatore A."/>
            <person name="Fournet J."/>
            <person name="Haruta M."/>
            <person name="Huysman M.J."/>
            <person name="Jenkins B.D."/>
            <person name="Jiroutova K."/>
            <person name="Jorgensen R.E."/>
            <person name="Joubert Y."/>
            <person name="Kaplan A."/>
            <person name="Kroger N."/>
            <person name="Kroth P.G."/>
            <person name="La Roche J."/>
            <person name="Lindquist E."/>
            <person name="Lommer M."/>
            <person name="Martin-Jezequel V."/>
            <person name="Lopez P.J."/>
            <person name="Lucas S."/>
            <person name="Mangogna M."/>
            <person name="McGinnis K."/>
            <person name="Medlin L.K."/>
            <person name="Montsant A."/>
            <person name="Oudot-Le Secq M.P."/>
            <person name="Napoli C."/>
            <person name="Obornik M."/>
            <person name="Parker M.S."/>
            <person name="Petit J.L."/>
            <person name="Porcel B.M."/>
            <person name="Poulsen N."/>
            <person name="Robison M."/>
            <person name="Rychlewski L."/>
            <person name="Rynearson T.A."/>
            <person name="Schmutz J."/>
            <person name="Shapiro H."/>
            <person name="Siaut M."/>
            <person name="Stanley M."/>
            <person name="Sussman M.R."/>
            <person name="Taylor A.R."/>
            <person name="Vardi A."/>
            <person name="von Dassow P."/>
            <person name="Vyverman W."/>
            <person name="Willis A."/>
            <person name="Wyrwicz L.S."/>
            <person name="Rokhsar D.S."/>
            <person name="Weissenbach J."/>
            <person name="Armbrust E.V."/>
            <person name="Green B.R."/>
            <person name="Van de Peer Y."/>
            <person name="Grigoriev I.V."/>
        </authorList>
    </citation>
    <scope>NUCLEOTIDE SEQUENCE [LARGE SCALE GENOMIC DNA]</scope>
    <source>
        <strain evidence="3 4">CCMP1335</strain>
    </source>
</reference>
<feature type="transmembrane region" description="Helical" evidence="2">
    <location>
        <begin position="258"/>
        <end position="279"/>
    </location>
</feature>
<keyword evidence="4" id="KW-1185">Reference proteome</keyword>
<accession>B8C9A5</accession>
<protein>
    <submittedName>
        <fullName evidence="3">Uncharacterized protein</fullName>
    </submittedName>
</protein>
<feature type="region of interest" description="Disordered" evidence="1">
    <location>
        <begin position="353"/>
        <end position="387"/>
    </location>
</feature>
<name>B8C9A5_THAPS</name>
<dbReference type="HOGENOM" id="CLU_714761_0_0_1"/>
<evidence type="ECO:0000256" key="2">
    <source>
        <dbReference type="SAM" id="Phobius"/>
    </source>
</evidence>
<proteinExistence type="predicted"/>
<dbReference type="RefSeq" id="XP_002292815.1">
    <property type="nucleotide sequence ID" value="XM_002292779.1"/>
</dbReference>
<keyword evidence="2" id="KW-0812">Transmembrane</keyword>
<dbReference type="KEGG" id="tps:THAPSDRAFT_24153"/>
<organism evidence="3 4">
    <name type="scientific">Thalassiosira pseudonana</name>
    <name type="common">Marine diatom</name>
    <name type="synonym">Cyclotella nana</name>
    <dbReference type="NCBI Taxonomy" id="35128"/>
    <lineage>
        <taxon>Eukaryota</taxon>
        <taxon>Sar</taxon>
        <taxon>Stramenopiles</taxon>
        <taxon>Ochrophyta</taxon>
        <taxon>Bacillariophyta</taxon>
        <taxon>Coscinodiscophyceae</taxon>
        <taxon>Thalassiosirophycidae</taxon>
        <taxon>Thalassiosirales</taxon>
        <taxon>Thalassiosiraceae</taxon>
        <taxon>Thalassiosira</taxon>
    </lineage>
</organism>
<sequence>MEPCASNDVSLELNFFLRSASPNTGSGCEDAAPATFISCDGYDGGEALLAIGAEQVELAFDYELHTPTWANDGDVASALEEFQGGLLGSVADELGLLSCTGSVRKGRVRSHNSGRMLERGSVLGVSSDPSDVPLDGESCVASDVHCDYRFVIAELHLTNHKLSLTGECNVNTDVGEASRCTSVNGFMTAWVSADESNRRQLSQTDVFTAIENFIAKGYSSDSILGISYLGRKNDQPVVGGATSDNGYRNTTTGSDSAGITPGIISLIAVVSVLAVLGVISHIQKRRRRGFNQAEEEAEDIAVVGDDVQEIKRVESIDNERPNEEDTDVSSCVTDDYTMNELQPCFTFETEEGRTSFSGRTTHSSCMRDDNAPVNSEDPSQIGVEVEL</sequence>
<dbReference type="PaxDb" id="35128-Thaps24153"/>
<dbReference type="Proteomes" id="UP000001449">
    <property type="component" value="Chromosome 10"/>
</dbReference>
<keyword evidence="2" id="KW-0472">Membrane</keyword>